<keyword evidence="5" id="KW-0378">Hydrolase</keyword>
<dbReference type="GO" id="GO:0016779">
    <property type="term" value="F:nucleotidyltransferase activity"/>
    <property type="evidence" value="ECO:0007669"/>
    <property type="project" value="UniProtKB-KW"/>
</dbReference>
<evidence type="ECO:0000313" key="7">
    <source>
        <dbReference type="EMBL" id="VFV36905.1"/>
    </source>
</evidence>
<dbReference type="Proteomes" id="UP000386466">
    <property type="component" value="Unassembled WGS sequence"/>
</dbReference>
<evidence type="ECO:0000256" key="4">
    <source>
        <dbReference type="ARBA" id="ARBA00022759"/>
    </source>
</evidence>
<keyword evidence="1" id="KW-0808">Transferase</keyword>
<evidence type="ECO:0000256" key="5">
    <source>
        <dbReference type="ARBA" id="ARBA00022801"/>
    </source>
</evidence>
<sequence>MGRPPILLRLGDDIKEQLEQDHLLASLMALHLVQKEITNALKEAFAHPPVLPHPFQPGDLVWVKRHEPKPLEPRWKGPHTVILTTPMAMKIDDVQTWIHYSQVKKNCAEVGTPRTDTGPENEQRWKVIRRCGRL</sequence>
<reference evidence="7 8" key="1">
    <citation type="submission" date="2019-01" db="EMBL/GenBank/DDBJ databases">
        <authorList>
            <person name="Alioto T."/>
            <person name="Alioto T."/>
        </authorList>
    </citation>
    <scope>NUCLEOTIDE SEQUENCE [LARGE SCALE GENOMIC DNA]</scope>
</reference>
<gene>
    <name evidence="7" type="ORF">LYPA_23C008429</name>
</gene>
<dbReference type="InterPro" id="IPR040643">
    <property type="entry name" value="MLVIN_C"/>
</dbReference>
<evidence type="ECO:0000259" key="6">
    <source>
        <dbReference type="Pfam" id="PF18697"/>
    </source>
</evidence>
<accession>A0A485NTB4</accession>
<dbReference type="GO" id="GO:0004519">
    <property type="term" value="F:endonuclease activity"/>
    <property type="evidence" value="ECO:0007669"/>
    <property type="project" value="UniProtKB-KW"/>
</dbReference>
<evidence type="ECO:0000313" key="8">
    <source>
        <dbReference type="Proteomes" id="UP000386466"/>
    </source>
</evidence>
<protein>
    <submittedName>
        <fullName evidence="7">Gag-pro-pol polyprotein gpr80</fullName>
    </submittedName>
</protein>
<dbReference type="Pfam" id="PF18697">
    <property type="entry name" value="MLVIN_C"/>
    <property type="match status" value="1"/>
</dbReference>
<evidence type="ECO:0000256" key="1">
    <source>
        <dbReference type="ARBA" id="ARBA00022679"/>
    </source>
</evidence>
<keyword evidence="4" id="KW-0255">Endonuclease</keyword>
<dbReference type="EMBL" id="CAAGRJ010023548">
    <property type="protein sequence ID" value="VFV36905.1"/>
    <property type="molecule type" value="Genomic_DNA"/>
</dbReference>
<dbReference type="Gene3D" id="2.30.30.850">
    <property type="match status" value="1"/>
</dbReference>
<evidence type="ECO:0000256" key="2">
    <source>
        <dbReference type="ARBA" id="ARBA00022695"/>
    </source>
</evidence>
<evidence type="ECO:0000256" key="3">
    <source>
        <dbReference type="ARBA" id="ARBA00022722"/>
    </source>
</evidence>
<feature type="domain" description="Murine leukemia virus integrase C-terminal" evidence="6">
    <location>
        <begin position="53"/>
        <end position="105"/>
    </location>
</feature>
<keyword evidence="3" id="KW-0540">Nuclease</keyword>
<dbReference type="GO" id="GO:0016787">
    <property type="term" value="F:hydrolase activity"/>
    <property type="evidence" value="ECO:0007669"/>
    <property type="project" value="UniProtKB-KW"/>
</dbReference>
<organism evidence="7 8">
    <name type="scientific">Lynx pardinus</name>
    <name type="common">Iberian lynx</name>
    <name type="synonym">Felis pardina</name>
    <dbReference type="NCBI Taxonomy" id="191816"/>
    <lineage>
        <taxon>Eukaryota</taxon>
        <taxon>Metazoa</taxon>
        <taxon>Chordata</taxon>
        <taxon>Craniata</taxon>
        <taxon>Vertebrata</taxon>
        <taxon>Euteleostomi</taxon>
        <taxon>Mammalia</taxon>
        <taxon>Eutheria</taxon>
        <taxon>Laurasiatheria</taxon>
        <taxon>Carnivora</taxon>
        <taxon>Feliformia</taxon>
        <taxon>Felidae</taxon>
        <taxon>Felinae</taxon>
        <taxon>Lynx</taxon>
    </lineage>
</organism>
<dbReference type="AlphaFoldDB" id="A0A485NTB4"/>
<keyword evidence="2" id="KW-0548">Nucleotidyltransferase</keyword>
<proteinExistence type="predicted"/>
<keyword evidence="8" id="KW-1185">Reference proteome</keyword>
<name>A0A485NTB4_LYNPA</name>